<dbReference type="SUPFAM" id="SSF49599">
    <property type="entry name" value="TRAF domain-like"/>
    <property type="match status" value="1"/>
</dbReference>
<evidence type="ECO:0000313" key="7">
    <source>
        <dbReference type="EMBL" id="JAT16625.1"/>
    </source>
</evidence>
<dbReference type="InterPro" id="IPR049548">
    <property type="entry name" value="Sina-like_RING"/>
</dbReference>
<evidence type="ECO:0000259" key="5">
    <source>
        <dbReference type="PROSITE" id="PS50089"/>
    </source>
</evidence>
<feature type="non-terminal residue" evidence="6">
    <location>
        <position position="1"/>
    </location>
</feature>
<dbReference type="PROSITE" id="PS50089">
    <property type="entry name" value="ZF_RING_2"/>
    <property type="match status" value="1"/>
</dbReference>
<evidence type="ECO:0000256" key="4">
    <source>
        <dbReference type="PROSITE-ProRule" id="PRU00175"/>
    </source>
</evidence>
<dbReference type="EMBL" id="GEBQ01028116">
    <property type="protein sequence ID" value="JAT11861.1"/>
    <property type="molecule type" value="Transcribed_RNA"/>
</dbReference>
<evidence type="ECO:0000313" key="6">
    <source>
        <dbReference type="EMBL" id="JAT11861.1"/>
    </source>
</evidence>
<dbReference type="SUPFAM" id="SSF57850">
    <property type="entry name" value="RING/U-box"/>
    <property type="match status" value="1"/>
</dbReference>
<sequence>ALQIVMDIKSLHDLVMYLEEVTRCEVCFDSLNSPIMQCSRGHAFCQSCSSQVTQCPKCEALMLPDKAIQLMQIIERIPKLCNYKNRGCSKVSLAGDHEPYCIRRTFVCSLDSCKWSGEVGFLIDHLDKNHCRYKYKYISKEQTAIHYSILDQNNSYHSIHVVDGNYFIFIVTKDETKQLFQQRVKFIPLEKYRYNYYFAITFFKLGSNPGEIVFKHTMKSEVCEHKMEDSPHCMNLPLDELKLLVGPTGNLDGIVEATRM</sequence>
<dbReference type="InterPro" id="IPR013083">
    <property type="entry name" value="Znf_RING/FYVE/PHD"/>
</dbReference>
<keyword evidence="3" id="KW-0862">Zinc</keyword>
<dbReference type="InterPro" id="IPR001841">
    <property type="entry name" value="Znf_RING"/>
</dbReference>
<dbReference type="Pfam" id="PF21362">
    <property type="entry name" value="Sina_RING"/>
    <property type="match status" value="1"/>
</dbReference>
<gene>
    <name evidence="6" type="ORF">g.7083</name>
    <name evidence="7" type="ORF">g.7084</name>
</gene>
<dbReference type="GO" id="GO:0005737">
    <property type="term" value="C:cytoplasm"/>
    <property type="evidence" value="ECO:0007669"/>
    <property type="project" value="TreeGrafter"/>
</dbReference>
<dbReference type="GO" id="GO:0008270">
    <property type="term" value="F:zinc ion binding"/>
    <property type="evidence" value="ECO:0007669"/>
    <property type="project" value="UniProtKB-KW"/>
</dbReference>
<dbReference type="UniPathway" id="UPA00143"/>
<dbReference type="Gene3D" id="3.30.40.10">
    <property type="entry name" value="Zinc/RING finger domain, C3HC4 (zinc finger)"/>
    <property type="match status" value="2"/>
</dbReference>
<dbReference type="InterPro" id="IPR004162">
    <property type="entry name" value="SINA-like_animal"/>
</dbReference>
<accession>A0A1B6KK89</accession>
<evidence type="ECO:0000256" key="3">
    <source>
        <dbReference type="ARBA" id="ARBA00022833"/>
    </source>
</evidence>
<reference evidence="6" key="1">
    <citation type="submission" date="2015-11" db="EMBL/GenBank/DDBJ databases">
        <title>De novo transcriptome assembly of four potential Pierce s Disease insect vectors from Arizona vineyards.</title>
        <authorList>
            <person name="Tassone E.E."/>
        </authorList>
    </citation>
    <scope>NUCLEOTIDE SEQUENCE</scope>
</reference>
<evidence type="ECO:0000256" key="2">
    <source>
        <dbReference type="ARBA" id="ARBA00022771"/>
    </source>
</evidence>
<keyword evidence="2 4" id="KW-0863">Zinc-finger</keyword>
<name>A0A1B6KK89_9HEMI</name>
<dbReference type="EMBL" id="GEBQ01023352">
    <property type="protein sequence ID" value="JAT16625.1"/>
    <property type="molecule type" value="Transcribed_RNA"/>
</dbReference>
<dbReference type="GO" id="GO:0016567">
    <property type="term" value="P:protein ubiquitination"/>
    <property type="evidence" value="ECO:0007669"/>
    <property type="project" value="UniProtKB-UniPathway"/>
</dbReference>
<keyword evidence="1" id="KW-0479">Metal-binding</keyword>
<feature type="domain" description="RING-type" evidence="5">
    <location>
        <begin position="24"/>
        <end position="59"/>
    </location>
</feature>
<evidence type="ECO:0000256" key="1">
    <source>
        <dbReference type="ARBA" id="ARBA00022723"/>
    </source>
</evidence>
<dbReference type="PANTHER" id="PTHR45877">
    <property type="entry name" value="E3 UBIQUITIN-PROTEIN LIGASE SIAH2"/>
    <property type="match status" value="1"/>
</dbReference>
<dbReference type="GO" id="GO:0061630">
    <property type="term" value="F:ubiquitin protein ligase activity"/>
    <property type="evidence" value="ECO:0007669"/>
    <property type="project" value="TreeGrafter"/>
</dbReference>
<dbReference type="GO" id="GO:0031624">
    <property type="term" value="F:ubiquitin conjugating enzyme binding"/>
    <property type="evidence" value="ECO:0007669"/>
    <property type="project" value="TreeGrafter"/>
</dbReference>
<proteinExistence type="predicted"/>
<dbReference type="GO" id="GO:0043161">
    <property type="term" value="P:proteasome-mediated ubiquitin-dependent protein catabolic process"/>
    <property type="evidence" value="ECO:0007669"/>
    <property type="project" value="TreeGrafter"/>
</dbReference>
<dbReference type="PANTHER" id="PTHR45877:SF2">
    <property type="entry name" value="E3 UBIQUITIN-PROTEIN LIGASE SINA-RELATED"/>
    <property type="match status" value="1"/>
</dbReference>
<dbReference type="AlphaFoldDB" id="A0A1B6KK89"/>
<protein>
    <recommendedName>
        <fullName evidence="5">RING-type domain-containing protein</fullName>
    </recommendedName>
</protein>
<organism evidence="6">
    <name type="scientific">Graphocephala atropunctata</name>
    <dbReference type="NCBI Taxonomy" id="36148"/>
    <lineage>
        <taxon>Eukaryota</taxon>
        <taxon>Metazoa</taxon>
        <taxon>Ecdysozoa</taxon>
        <taxon>Arthropoda</taxon>
        <taxon>Hexapoda</taxon>
        <taxon>Insecta</taxon>
        <taxon>Pterygota</taxon>
        <taxon>Neoptera</taxon>
        <taxon>Paraneoptera</taxon>
        <taxon>Hemiptera</taxon>
        <taxon>Auchenorrhyncha</taxon>
        <taxon>Membracoidea</taxon>
        <taxon>Cicadellidae</taxon>
        <taxon>Cicadellinae</taxon>
        <taxon>Cicadellini</taxon>
        <taxon>Graphocephala</taxon>
    </lineage>
</organism>